<accession>A0ABY7U1E1</accession>
<proteinExistence type="predicted"/>
<dbReference type="EMBL" id="CP117418">
    <property type="protein sequence ID" value="WCT79337.1"/>
    <property type="molecule type" value="Genomic_DNA"/>
</dbReference>
<organism evidence="2 3">
    <name type="scientific">Novosphingobium humi</name>
    <dbReference type="NCBI Taxonomy" id="2282397"/>
    <lineage>
        <taxon>Bacteria</taxon>
        <taxon>Pseudomonadati</taxon>
        <taxon>Pseudomonadota</taxon>
        <taxon>Alphaproteobacteria</taxon>
        <taxon>Sphingomonadales</taxon>
        <taxon>Sphingomonadaceae</taxon>
        <taxon>Novosphingobium</taxon>
    </lineage>
</organism>
<keyword evidence="1" id="KW-0812">Transmembrane</keyword>
<feature type="transmembrane region" description="Helical" evidence="1">
    <location>
        <begin position="20"/>
        <end position="41"/>
    </location>
</feature>
<geneLocation type="plasmid" evidence="2 3">
    <name>unnamed1</name>
</geneLocation>
<evidence type="ECO:0000256" key="1">
    <source>
        <dbReference type="SAM" id="Phobius"/>
    </source>
</evidence>
<gene>
    <name evidence="2" type="ORF">PQ457_20285</name>
</gene>
<dbReference type="RefSeq" id="WP_273619614.1">
    <property type="nucleotide sequence ID" value="NZ_CP117418.1"/>
</dbReference>
<evidence type="ECO:0000313" key="3">
    <source>
        <dbReference type="Proteomes" id="UP001218231"/>
    </source>
</evidence>
<reference evidence="2 3" key="1">
    <citation type="submission" date="2023-02" db="EMBL/GenBank/DDBJ databases">
        <title>Genome sequence of Novosphingobium humi KACC 19094.</title>
        <authorList>
            <person name="Kim S."/>
            <person name="Heo J."/>
            <person name="Kwon S.-W."/>
        </authorList>
    </citation>
    <scope>NUCLEOTIDE SEQUENCE [LARGE SCALE GENOMIC DNA]</scope>
    <source>
        <strain evidence="2 3">KACC 19094</strain>
        <plasmid evidence="2 3">unnamed1</plasmid>
    </source>
</reference>
<evidence type="ECO:0000313" key="2">
    <source>
        <dbReference type="EMBL" id="WCT79337.1"/>
    </source>
</evidence>
<dbReference type="Proteomes" id="UP001218231">
    <property type="component" value="Plasmid unnamed1"/>
</dbReference>
<keyword evidence="1" id="KW-0472">Membrane</keyword>
<keyword evidence="2" id="KW-0614">Plasmid</keyword>
<keyword evidence="1" id="KW-1133">Transmembrane helix</keyword>
<protein>
    <submittedName>
        <fullName evidence="2">Uncharacterized protein</fullName>
    </submittedName>
</protein>
<feature type="transmembrane region" description="Helical" evidence="1">
    <location>
        <begin position="47"/>
        <end position="64"/>
    </location>
</feature>
<keyword evidence="3" id="KW-1185">Reference proteome</keyword>
<name>A0ABY7U1E1_9SPHN</name>
<sequence>MALVKIYIRICKGLAASSGAMIATALLALATAAMALIQRYLALADTALYAFVILAMSAAIWIMAGRDRPAE</sequence>